<dbReference type="GO" id="GO:0005198">
    <property type="term" value="F:structural molecule activity"/>
    <property type="evidence" value="ECO:0007669"/>
    <property type="project" value="TreeGrafter"/>
</dbReference>
<organism evidence="2 3">
    <name type="scientific">Tetracentron sinense</name>
    <name type="common">Spur-leaf</name>
    <dbReference type="NCBI Taxonomy" id="13715"/>
    <lineage>
        <taxon>Eukaryota</taxon>
        <taxon>Viridiplantae</taxon>
        <taxon>Streptophyta</taxon>
        <taxon>Embryophyta</taxon>
        <taxon>Tracheophyta</taxon>
        <taxon>Spermatophyta</taxon>
        <taxon>Magnoliopsida</taxon>
        <taxon>Trochodendrales</taxon>
        <taxon>Trochodendraceae</taxon>
        <taxon>Tetracentron</taxon>
    </lineage>
</organism>
<feature type="compositionally biased region" description="Basic and acidic residues" evidence="1">
    <location>
        <begin position="254"/>
        <end position="271"/>
    </location>
</feature>
<protein>
    <recommendedName>
        <fullName evidence="4">DUF4283 domain-containing protein</fullName>
    </recommendedName>
</protein>
<evidence type="ECO:0000313" key="3">
    <source>
        <dbReference type="Proteomes" id="UP000655225"/>
    </source>
</evidence>
<dbReference type="EMBL" id="JABCRI010000005">
    <property type="protein sequence ID" value="KAF8405817.1"/>
    <property type="molecule type" value="Genomic_DNA"/>
</dbReference>
<dbReference type="GO" id="GO:0005829">
    <property type="term" value="C:cytosol"/>
    <property type="evidence" value="ECO:0007669"/>
    <property type="project" value="TreeGrafter"/>
</dbReference>
<feature type="region of interest" description="Disordered" evidence="1">
    <location>
        <begin position="558"/>
        <end position="593"/>
    </location>
</feature>
<reference evidence="2 3" key="1">
    <citation type="submission" date="2020-04" db="EMBL/GenBank/DDBJ databases">
        <title>Plant Genome Project.</title>
        <authorList>
            <person name="Zhang R.-G."/>
        </authorList>
    </citation>
    <scope>NUCLEOTIDE SEQUENCE [LARGE SCALE GENOMIC DNA]</scope>
    <source>
        <strain evidence="2">YNK0</strain>
        <tissue evidence="2">Leaf</tissue>
    </source>
</reference>
<dbReference type="Proteomes" id="UP000655225">
    <property type="component" value="Unassembled WGS sequence"/>
</dbReference>
<dbReference type="GO" id="GO:0006511">
    <property type="term" value="P:ubiquitin-dependent protein catabolic process"/>
    <property type="evidence" value="ECO:0007669"/>
    <property type="project" value="TreeGrafter"/>
</dbReference>
<dbReference type="OrthoDB" id="1093at2759"/>
<gene>
    <name evidence="2" type="ORF">HHK36_007894</name>
</gene>
<dbReference type="PANTHER" id="PTHR10539">
    <property type="entry name" value="26S PROTEASOME NON-ATPASE REGULATORY SUBUNIT 13"/>
    <property type="match status" value="1"/>
</dbReference>
<accession>A0A834ZP51</accession>
<feature type="region of interest" description="Disordered" evidence="1">
    <location>
        <begin position="254"/>
        <end position="294"/>
    </location>
</feature>
<dbReference type="GO" id="GO:0005634">
    <property type="term" value="C:nucleus"/>
    <property type="evidence" value="ECO:0007669"/>
    <property type="project" value="TreeGrafter"/>
</dbReference>
<keyword evidence="3" id="KW-1185">Reference proteome</keyword>
<feature type="compositionally biased region" description="Basic and acidic residues" evidence="1">
    <location>
        <begin position="694"/>
        <end position="709"/>
    </location>
</feature>
<dbReference type="GO" id="GO:0008541">
    <property type="term" value="C:proteasome regulatory particle, lid subcomplex"/>
    <property type="evidence" value="ECO:0007669"/>
    <property type="project" value="TreeGrafter"/>
</dbReference>
<dbReference type="PANTHER" id="PTHR10539:SF0">
    <property type="entry name" value="26S PROTEASOME NON-ATPASE REGULATORY SUBUNIT 13"/>
    <property type="match status" value="1"/>
</dbReference>
<comment type="caution">
    <text evidence="2">The sequence shown here is derived from an EMBL/GenBank/DDBJ whole genome shotgun (WGS) entry which is preliminary data.</text>
</comment>
<feature type="compositionally biased region" description="Polar residues" evidence="1">
    <location>
        <begin position="277"/>
        <end position="289"/>
    </location>
</feature>
<feature type="region of interest" description="Disordered" evidence="1">
    <location>
        <begin position="694"/>
        <end position="718"/>
    </location>
</feature>
<name>A0A834ZP51_TETSI</name>
<evidence type="ECO:0008006" key="4">
    <source>
        <dbReference type="Google" id="ProtNLM"/>
    </source>
</evidence>
<dbReference type="InterPro" id="IPR035298">
    <property type="entry name" value="PSMD13"/>
</dbReference>
<dbReference type="AlphaFoldDB" id="A0A834ZP51"/>
<evidence type="ECO:0000256" key="1">
    <source>
        <dbReference type="SAM" id="MobiDB-lite"/>
    </source>
</evidence>
<proteinExistence type="predicted"/>
<sequence>MERWFLQIEAKSFELTKTDDIWFQISEPGRGFQARLRLGVSELPWLIEQILKASSSTLMDCVVGKSSKEVFPQYYSNGEMGMPKCKYIQPPTHRYHSKGKDLAVDLGGQSSKTESSAEMCSIVMVGGQPRITVNKALESEEMLKSAIVVSVSTGLPFHLWKEDVFNKIGELCGGLADIHNSTINLSFLSFAIIRVKEGGTLTIPRMVTVQEKGKLYPVEITIISVEEEGLKPWGKGGSRLVAKYLKVADEPKVEDDVVEDGNPKRDGHHLLSGEGMSLTNSTHQSQSLPFSLHDGSCKSGLGQAQKLKEVCKTRQQRKRKNKQRKNKVLGFRVSHQRYEIKGPDTSMQFQEELSPMAQAKHRGKSSLKKAVSCAGEVSEGCNSNSTGAPSNWVDLGPRYGGINGPTKHMKVPNSEAQNLGGPFPYPASFYPTKPTHIPINEADPFQIDRIIEREEAGRRIKASLYYKPAPSPLFGVSRNQLKDHVRNSKVSDSLCAQEHAQISIQSMSGKSSQSPQMIGQMGYVCKLVDYESDCSIGKYYEGCPNMNELGAEVVPYPELHEGGESSSTGSVSEEDTDTESEGGSSISKGCRSRVHSSSAKLDRIRQAVSGAYSQVYLSSEVRDLGKERLNPGDAKVSSYIGPLEVGQEVDAPQSVREIVPHSDHIKESFQSLQPMRVEITQLDMGEGQSRAWTKEKGVEDLTVSDRKPESVSSSLKQRDCHSSQYVESTIQLMPKDQKEISNWVLSMLPKFGTFLGLSYEGHEKEVLEMFQCLEKSLCKGPASANKESSGDKVCHTHRAALSAQPALVENEKKLLEKINILCLMEIIFRRPSEDRTIPLNIIAERIKLTIKDVENLLIKSL</sequence>
<evidence type="ECO:0000313" key="2">
    <source>
        <dbReference type="EMBL" id="KAF8405817.1"/>
    </source>
</evidence>